<keyword evidence="1" id="KW-1133">Transmembrane helix</keyword>
<dbReference type="AlphaFoldDB" id="A0A3F3Q5K2"/>
<proteinExistence type="predicted"/>
<gene>
    <name evidence="2" type="ORF">BDQ94DRAFT_141481</name>
</gene>
<sequence length="79" mass="9168">MVDLLPRVVILAELNRGIGISIIVGSTLYGITFAFAFAFMTLRAVRKEERNRRINEVIYWFQFSGFLLMEYYLRSVGDV</sequence>
<evidence type="ECO:0000256" key="1">
    <source>
        <dbReference type="SAM" id="Phobius"/>
    </source>
</evidence>
<reference evidence="2 3" key="1">
    <citation type="submission" date="2018-07" db="EMBL/GenBank/DDBJ databases">
        <title>The genomes of Aspergillus section Nigri reveals drivers in fungal speciation.</title>
        <authorList>
            <consortium name="DOE Joint Genome Institute"/>
            <person name="Vesth T.C."/>
            <person name="Nybo J."/>
            <person name="Theobald S."/>
            <person name="Brandl J."/>
            <person name="Frisvad J.C."/>
            <person name="Nielsen K.F."/>
            <person name="Lyhne E.K."/>
            <person name="Kogle M.E."/>
            <person name="Kuo A."/>
            <person name="Riley R."/>
            <person name="Clum A."/>
            <person name="Nolan M."/>
            <person name="Lipzen A."/>
            <person name="Salamov A."/>
            <person name="Henrissat B."/>
            <person name="Wiebenga A."/>
            <person name="De vries R.P."/>
            <person name="Grigoriev I.V."/>
            <person name="Mortensen U.H."/>
            <person name="Andersen M.R."/>
            <person name="Baker S.E."/>
        </authorList>
    </citation>
    <scope>NUCLEOTIDE SEQUENCE [LARGE SCALE GENOMIC DNA]</scope>
    <source>
        <strain evidence="2 3">CBS 139.54b</strain>
    </source>
</reference>
<dbReference type="EMBL" id="KZ852043">
    <property type="protein sequence ID" value="RDH34448.1"/>
    <property type="molecule type" value="Genomic_DNA"/>
</dbReference>
<evidence type="ECO:0000313" key="2">
    <source>
        <dbReference type="EMBL" id="RDH34448.1"/>
    </source>
</evidence>
<name>A0A3F3Q5K2_9EURO</name>
<dbReference type="GeneID" id="38134201"/>
<accession>A0A3F3Q5K2</accession>
<feature type="transmembrane region" description="Helical" evidence="1">
    <location>
        <begin position="20"/>
        <end position="45"/>
    </location>
</feature>
<keyword evidence="1" id="KW-0812">Transmembrane</keyword>
<organism evidence="2 3">
    <name type="scientific">Aspergillus welwitschiae</name>
    <dbReference type="NCBI Taxonomy" id="1341132"/>
    <lineage>
        <taxon>Eukaryota</taxon>
        <taxon>Fungi</taxon>
        <taxon>Dikarya</taxon>
        <taxon>Ascomycota</taxon>
        <taxon>Pezizomycotina</taxon>
        <taxon>Eurotiomycetes</taxon>
        <taxon>Eurotiomycetidae</taxon>
        <taxon>Eurotiales</taxon>
        <taxon>Aspergillaceae</taxon>
        <taxon>Aspergillus</taxon>
        <taxon>Aspergillus subgen. Circumdati</taxon>
    </lineage>
</organism>
<evidence type="ECO:0000313" key="3">
    <source>
        <dbReference type="Proteomes" id="UP000253729"/>
    </source>
</evidence>
<keyword evidence="3" id="KW-1185">Reference proteome</keyword>
<dbReference type="RefSeq" id="XP_026627470.1">
    <property type="nucleotide sequence ID" value="XM_026765845.1"/>
</dbReference>
<keyword evidence="1" id="KW-0472">Membrane</keyword>
<dbReference type="Proteomes" id="UP000253729">
    <property type="component" value="Unassembled WGS sequence"/>
</dbReference>
<protein>
    <submittedName>
        <fullName evidence="2">Uncharacterized protein</fullName>
    </submittedName>
</protein>